<sequence length="259" mass="28088">MSKLKRRKTAVEEIRSEHQFRIKDLNQSLRIPDAGSPAGEGSSYWTSPDLSDVEKVWLEILQSLCPQFLAQDTTLCVPHLPQLSVKEEKQSEHHWCSLDEEVLPFPNALALSIPFLYSPVPSPHLQARSDHISVHSSLKSLSEGNEGLDGSECEQDVNRATAVSGSEHSGQEREGEAGPGSIDTSKINSRAVPGLGIVSGSELETGHESGMPIRGSGSDGSRLECCPMCLMLFPAGSSQLECDGHLAQCLSEMNVDVVW</sequence>
<dbReference type="PANTHER" id="PTHR37862:SF1">
    <property type="entry name" value="FANCONI ANEMIA CORE COMPLEX-ASSOCIATED PROTEIN 20"/>
    <property type="match status" value="1"/>
</dbReference>
<dbReference type="EMBL" id="JAVHJS010000012">
    <property type="protein sequence ID" value="KAK2841515.1"/>
    <property type="molecule type" value="Genomic_DNA"/>
</dbReference>
<dbReference type="Pfam" id="PF15750">
    <property type="entry name" value="UBZ_FAAP20"/>
    <property type="match status" value="1"/>
</dbReference>
<dbReference type="AlphaFoldDB" id="A0AA88SL08"/>
<name>A0AA88SL08_TACVA</name>
<keyword evidence="4" id="KW-1185">Reference proteome</keyword>
<evidence type="ECO:0000313" key="3">
    <source>
        <dbReference type="EMBL" id="KAK2841515.1"/>
    </source>
</evidence>
<organism evidence="3 4">
    <name type="scientific">Tachysurus vachellii</name>
    <name type="common">Darkbarbel catfish</name>
    <name type="synonym">Pelteobagrus vachellii</name>
    <dbReference type="NCBI Taxonomy" id="175792"/>
    <lineage>
        <taxon>Eukaryota</taxon>
        <taxon>Metazoa</taxon>
        <taxon>Chordata</taxon>
        <taxon>Craniata</taxon>
        <taxon>Vertebrata</taxon>
        <taxon>Euteleostomi</taxon>
        <taxon>Actinopterygii</taxon>
        <taxon>Neopterygii</taxon>
        <taxon>Teleostei</taxon>
        <taxon>Ostariophysi</taxon>
        <taxon>Siluriformes</taxon>
        <taxon>Bagridae</taxon>
        <taxon>Tachysurus</taxon>
    </lineage>
</organism>
<reference evidence="3" key="1">
    <citation type="submission" date="2023-08" db="EMBL/GenBank/DDBJ databases">
        <title>Pelteobagrus vachellii genome.</title>
        <authorList>
            <person name="Liu H."/>
        </authorList>
    </citation>
    <scope>NUCLEOTIDE SEQUENCE</scope>
    <source>
        <strain evidence="3">PRFRI_2022a</strain>
        <tissue evidence="3">Muscle</tissue>
    </source>
</reference>
<evidence type="ECO:0000259" key="2">
    <source>
        <dbReference type="PROSITE" id="PS51906"/>
    </source>
</evidence>
<proteinExistence type="predicted"/>
<gene>
    <name evidence="3" type="ORF">Q7C36_013094</name>
</gene>
<dbReference type="InterPro" id="IPR031490">
    <property type="entry name" value="UBZ2_FAAP20"/>
</dbReference>
<dbReference type="PROSITE" id="PS51906">
    <property type="entry name" value="ZF_UBZ2"/>
    <property type="match status" value="1"/>
</dbReference>
<dbReference type="InterPro" id="IPR052689">
    <property type="entry name" value="FA_core_complex_assoc"/>
</dbReference>
<dbReference type="GO" id="GO:0043130">
    <property type="term" value="F:ubiquitin binding"/>
    <property type="evidence" value="ECO:0007669"/>
    <property type="project" value="InterPro"/>
</dbReference>
<comment type="caution">
    <text evidence="3">The sequence shown here is derived from an EMBL/GenBank/DDBJ whole genome shotgun (WGS) entry which is preliminary data.</text>
</comment>
<feature type="region of interest" description="Disordered" evidence="1">
    <location>
        <begin position="159"/>
        <end position="188"/>
    </location>
</feature>
<accession>A0AA88SL08</accession>
<feature type="domain" description="UBZ2-type" evidence="2">
    <location>
        <begin position="223"/>
        <end position="259"/>
    </location>
</feature>
<protein>
    <recommendedName>
        <fullName evidence="2">UBZ2-type domain-containing protein</fullName>
    </recommendedName>
</protein>
<dbReference type="PANTHER" id="PTHR37862">
    <property type="entry name" value="FANCONI ANEMIA CORE COMPLEX-ASSOCIATED PROTEIN 20"/>
    <property type="match status" value="1"/>
</dbReference>
<dbReference type="Proteomes" id="UP001187315">
    <property type="component" value="Unassembled WGS sequence"/>
</dbReference>
<evidence type="ECO:0000256" key="1">
    <source>
        <dbReference type="SAM" id="MobiDB-lite"/>
    </source>
</evidence>
<dbReference type="GO" id="GO:0043240">
    <property type="term" value="C:Fanconi anaemia nuclear complex"/>
    <property type="evidence" value="ECO:0007669"/>
    <property type="project" value="TreeGrafter"/>
</dbReference>
<evidence type="ECO:0000313" key="4">
    <source>
        <dbReference type="Proteomes" id="UP001187315"/>
    </source>
</evidence>